<dbReference type="CDD" id="cd02440">
    <property type="entry name" value="AdoMet_MTases"/>
    <property type="match status" value="1"/>
</dbReference>
<protein>
    <submittedName>
        <fullName evidence="2">Methyltransferase type 11</fullName>
    </submittedName>
</protein>
<reference evidence="2 3" key="1">
    <citation type="submission" date="2007-10" db="EMBL/GenBank/DDBJ databases">
        <title>Complete sequence of Caldivirga maquilingensis IC-167.</title>
        <authorList>
            <consortium name="US DOE Joint Genome Institute"/>
            <person name="Copeland A."/>
            <person name="Lucas S."/>
            <person name="Lapidus A."/>
            <person name="Barry K."/>
            <person name="Glavina del Rio T."/>
            <person name="Dalin E."/>
            <person name="Tice H."/>
            <person name="Pitluck S."/>
            <person name="Saunders E."/>
            <person name="Brettin T."/>
            <person name="Bruce D."/>
            <person name="Detter J.C."/>
            <person name="Han C."/>
            <person name="Schmutz J."/>
            <person name="Larimer F."/>
            <person name="Land M."/>
            <person name="Hauser L."/>
            <person name="Kyrpides N."/>
            <person name="Ivanova N."/>
            <person name="Biddle J.F."/>
            <person name="Zhang Z."/>
            <person name="Fitz-Gibbon S.T."/>
            <person name="Lowe T.M."/>
            <person name="Saltikov C."/>
            <person name="House C.H."/>
            <person name="Richardson P."/>
        </authorList>
    </citation>
    <scope>NUCLEOTIDE SEQUENCE [LARGE SCALE GENOMIC DNA]</scope>
    <source>
        <strain evidence="3">ATCC 700844 / DSM 13496 / JCM 10307 / IC-167</strain>
    </source>
</reference>
<gene>
    <name evidence="2" type="ordered locus">Cmaq_0409</name>
</gene>
<dbReference type="InterPro" id="IPR029063">
    <property type="entry name" value="SAM-dependent_MTases_sf"/>
</dbReference>
<dbReference type="SUPFAM" id="SSF53335">
    <property type="entry name" value="S-adenosyl-L-methionine-dependent methyltransferases"/>
    <property type="match status" value="1"/>
</dbReference>
<dbReference type="eggNOG" id="arCOG01773">
    <property type="taxonomic scope" value="Archaea"/>
</dbReference>
<proteinExistence type="predicted"/>
<dbReference type="GeneID" id="5709092"/>
<dbReference type="Gene3D" id="3.40.50.150">
    <property type="entry name" value="Vaccinia Virus protein VP39"/>
    <property type="match status" value="1"/>
</dbReference>
<evidence type="ECO:0000313" key="3">
    <source>
        <dbReference type="Proteomes" id="UP000001137"/>
    </source>
</evidence>
<evidence type="ECO:0000313" key="2">
    <source>
        <dbReference type="EMBL" id="ABW01254.1"/>
    </source>
</evidence>
<dbReference type="STRING" id="397948.Cmaq_0409"/>
<keyword evidence="2" id="KW-0808">Transferase</keyword>
<organism evidence="2 3">
    <name type="scientific">Caldivirga maquilingensis (strain ATCC 700844 / DSM 13496 / JCM 10307 / IC-167)</name>
    <dbReference type="NCBI Taxonomy" id="397948"/>
    <lineage>
        <taxon>Archaea</taxon>
        <taxon>Thermoproteota</taxon>
        <taxon>Thermoprotei</taxon>
        <taxon>Thermoproteales</taxon>
        <taxon>Thermoproteaceae</taxon>
        <taxon>Caldivirga</taxon>
    </lineage>
</organism>
<dbReference type="Pfam" id="PF08241">
    <property type="entry name" value="Methyltransf_11"/>
    <property type="match status" value="1"/>
</dbReference>
<dbReference type="Proteomes" id="UP000001137">
    <property type="component" value="Chromosome"/>
</dbReference>
<dbReference type="GO" id="GO:0008757">
    <property type="term" value="F:S-adenosylmethionine-dependent methyltransferase activity"/>
    <property type="evidence" value="ECO:0007669"/>
    <property type="project" value="InterPro"/>
</dbReference>
<name>A8MBR1_CALMQ</name>
<dbReference type="AlphaFoldDB" id="A8MBR1"/>
<dbReference type="PANTHER" id="PTHR42912">
    <property type="entry name" value="METHYLTRANSFERASE"/>
    <property type="match status" value="1"/>
</dbReference>
<accession>A8MBR1</accession>
<evidence type="ECO:0000259" key="1">
    <source>
        <dbReference type="Pfam" id="PF08241"/>
    </source>
</evidence>
<keyword evidence="3" id="KW-1185">Reference proteome</keyword>
<dbReference type="InterPro" id="IPR050508">
    <property type="entry name" value="Methyltransf_Superfamily"/>
</dbReference>
<dbReference type="KEGG" id="cma:Cmaq_0409"/>
<feature type="domain" description="Methyltransferase type 11" evidence="1">
    <location>
        <begin position="42"/>
        <end position="125"/>
    </location>
</feature>
<dbReference type="RefSeq" id="WP_012185474.1">
    <property type="nucleotide sequence ID" value="NC_009954.1"/>
</dbReference>
<dbReference type="PANTHER" id="PTHR42912:SF80">
    <property type="entry name" value="METHYLTRANSFERASE DOMAIN-CONTAINING PROTEIN"/>
    <property type="match status" value="1"/>
</dbReference>
<dbReference type="OrthoDB" id="1018at2157"/>
<dbReference type="GO" id="GO:0032259">
    <property type="term" value="P:methylation"/>
    <property type="evidence" value="ECO:0007669"/>
    <property type="project" value="UniProtKB-KW"/>
</dbReference>
<keyword evidence="2" id="KW-0489">Methyltransferase</keyword>
<sequence length="210" mass="23066">MYTIDLFNNRANEYDSWYSKHQLLAKSEEDTIKALGLSGLGLDVGAGSGFFTRLINAIALEPSPGMIKLAKDRTWAVVSGVGELMPIRDSSMDYVIIVVTLCFAMNPEAILRESIRVLKSNGRLVACIVPLESQWGALYSELGSRGHPYYSRARFLTIKQVTEALIRLGVRVTGYVATLSRGVGEYYEAPSVINNSDAGRYGFVCVNAVK</sequence>
<dbReference type="HOGENOM" id="CLU_037990_14_1_2"/>
<dbReference type="InterPro" id="IPR013216">
    <property type="entry name" value="Methyltransf_11"/>
</dbReference>
<dbReference type="EMBL" id="CP000852">
    <property type="protein sequence ID" value="ABW01254.1"/>
    <property type="molecule type" value="Genomic_DNA"/>
</dbReference>